<name>A0A6J7X086_9CAUD</name>
<dbReference type="EMBL" id="LR798330">
    <property type="protein sequence ID" value="CAB5223826.1"/>
    <property type="molecule type" value="Genomic_DNA"/>
</dbReference>
<sequence>MASRKRIKEEYHTRYEILNHDDNSKIITYHGNNHVKITFILPGDSKEKLIGVIDKNKKILDIRRNRDKHLFQKKMAYGFNYYILKNAKLFDMIHLKDDKDEWMIPVQFILDNGTFMHFKNNGNFELQKFVSLIDLTPFEMDSRL</sequence>
<gene>
    <name evidence="1" type="ORF">UFOVP386_5</name>
</gene>
<protein>
    <submittedName>
        <fullName evidence="1">Uncharacterized protein</fullName>
    </submittedName>
</protein>
<proteinExistence type="predicted"/>
<reference evidence="1" key="1">
    <citation type="submission" date="2020-05" db="EMBL/GenBank/DDBJ databases">
        <authorList>
            <person name="Chiriac C."/>
            <person name="Salcher M."/>
            <person name="Ghai R."/>
            <person name="Kavagutti S V."/>
        </authorList>
    </citation>
    <scope>NUCLEOTIDE SEQUENCE</scope>
</reference>
<evidence type="ECO:0000313" key="1">
    <source>
        <dbReference type="EMBL" id="CAB5223826.1"/>
    </source>
</evidence>
<accession>A0A6J7X086</accession>
<organism evidence="1">
    <name type="scientific">uncultured Caudovirales phage</name>
    <dbReference type="NCBI Taxonomy" id="2100421"/>
    <lineage>
        <taxon>Viruses</taxon>
        <taxon>Duplodnaviria</taxon>
        <taxon>Heunggongvirae</taxon>
        <taxon>Uroviricota</taxon>
        <taxon>Caudoviricetes</taxon>
        <taxon>Peduoviridae</taxon>
        <taxon>Maltschvirus</taxon>
        <taxon>Maltschvirus maltsch</taxon>
    </lineage>
</organism>